<dbReference type="STRING" id="1203190.GCA_000312345_01933"/>
<organism evidence="4 5">
    <name type="scientific">Corynebacterium timonense</name>
    <dbReference type="NCBI Taxonomy" id="441500"/>
    <lineage>
        <taxon>Bacteria</taxon>
        <taxon>Bacillati</taxon>
        <taxon>Actinomycetota</taxon>
        <taxon>Actinomycetes</taxon>
        <taxon>Mycobacteriales</taxon>
        <taxon>Corynebacteriaceae</taxon>
        <taxon>Corynebacterium</taxon>
    </lineage>
</organism>
<dbReference type="CDD" id="cd01448">
    <property type="entry name" value="TST_Repeat_1"/>
    <property type="match status" value="1"/>
</dbReference>
<dbReference type="Proteomes" id="UP000182237">
    <property type="component" value="Chromosome I"/>
</dbReference>
<dbReference type="AlphaFoldDB" id="A0A1H1VIK6"/>
<dbReference type="SUPFAM" id="SSF52821">
    <property type="entry name" value="Rhodanese/Cell cycle control phosphatase"/>
    <property type="match status" value="2"/>
</dbReference>
<dbReference type="Gene3D" id="3.40.250.10">
    <property type="entry name" value="Rhodanese-like domain"/>
    <property type="match status" value="2"/>
</dbReference>
<dbReference type="RefSeq" id="WP_019194726.1">
    <property type="nucleotide sequence ID" value="NZ_LT629765.1"/>
</dbReference>
<evidence type="ECO:0000256" key="1">
    <source>
        <dbReference type="ARBA" id="ARBA00022679"/>
    </source>
</evidence>
<keyword evidence="4" id="KW-0670">Pyruvate</keyword>
<dbReference type="EMBL" id="LT629765">
    <property type="protein sequence ID" value="SDS84774.1"/>
    <property type="molecule type" value="Genomic_DNA"/>
</dbReference>
<feature type="domain" description="Rhodanese" evidence="3">
    <location>
        <begin position="30"/>
        <end position="134"/>
    </location>
</feature>
<evidence type="ECO:0000313" key="4">
    <source>
        <dbReference type="EMBL" id="SDS84774.1"/>
    </source>
</evidence>
<dbReference type="eggNOG" id="COG2897">
    <property type="taxonomic scope" value="Bacteria"/>
</dbReference>
<keyword evidence="2" id="KW-0677">Repeat</keyword>
<dbReference type="SMART" id="SM00450">
    <property type="entry name" value="RHOD"/>
    <property type="match status" value="2"/>
</dbReference>
<feature type="domain" description="Rhodanese" evidence="3">
    <location>
        <begin position="161"/>
        <end position="277"/>
    </location>
</feature>
<keyword evidence="1 4" id="KW-0808">Transferase</keyword>
<evidence type="ECO:0000313" key="5">
    <source>
        <dbReference type="Proteomes" id="UP000182237"/>
    </source>
</evidence>
<dbReference type="GO" id="GO:0004792">
    <property type="term" value="F:thiosulfate-cyanide sulfurtransferase activity"/>
    <property type="evidence" value="ECO:0007669"/>
    <property type="project" value="TreeGrafter"/>
</dbReference>
<dbReference type="OrthoDB" id="9770030at2"/>
<evidence type="ECO:0000256" key="2">
    <source>
        <dbReference type="ARBA" id="ARBA00022737"/>
    </source>
</evidence>
<name>A0A1H1VIK6_9CORY</name>
<dbReference type="InterPro" id="IPR001763">
    <property type="entry name" value="Rhodanese-like_dom"/>
</dbReference>
<dbReference type="PANTHER" id="PTHR11364">
    <property type="entry name" value="THIOSULFATE SULFERTANSFERASE"/>
    <property type="match status" value="1"/>
</dbReference>
<dbReference type="Pfam" id="PF00581">
    <property type="entry name" value="Rhodanese"/>
    <property type="match status" value="2"/>
</dbReference>
<reference evidence="4 5" key="1">
    <citation type="submission" date="2016-10" db="EMBL/GenBank/DDBJ databases">
        <authorList>
            <person name="de Groot N.N."/>
        </authorList>
    </citation>
    <scope>NUCLEOTIDE SEQUENCE [LARGE SCALE GENOMIC DNA]</scope>
    <source>
        <strain evidence="4 5">DSM 45434</strain>
    </source>
</reference>
<protein>
    <submittedName>
        <fullName evidence="4">Thiosulfate/3-mercaptopyruvate sulfurtransferase</fullName>
    </submittedName>
</protein>
<accession>A0A1H1VIK6</accession>
<keyword evidence="5" id="KW-1185">Reference proteome</keyword>
<gene>
    <name evidence="4" type="ORF">SAMN04488539_2521</name>
</gene>
<sequence length="280" mass="29728">MSVFVPAEQLRERIHTGKNQTIIAALWEPEEGKAWSKFQSEHIPTAKFCDPSAVLSGLPGRRVGRNPLPHLDVVVKAVRSWGVDKSRPTFIYDTGSGLFAARAWWLLRWLGIDDVFIVDGGFRAWDAAGLETIAGPGNLSVAAHVEPSPGALPVATLEDVKEFTGLLIDARGARRYSGRREIFDLKAGHIPGALNLPATDLFSAETGEVVSAAEIRERAATVGLTVDSDPAGAIAYSGSGNHSALLLAALAHAGLPVVTHFVGGWSQWAGDAANPVATDL</sequence>
<dbReference type="PROSITE" id="PS50206">
    <property type="entry name" value="RHODANESE_3"/>
    <property type="match status" value="2"/>
</dbReference>
<evidence type="ECO:0000259" key="3">
    <source>
        <dbReference type="PROSITE" id="PS50206"/>
    </source>
</evidence>
<dbReference type="PANTHER" id="PTHR11364:SF27">
    <property type="entry name" value="SULFURTRANSFERASE"/>
    <property type="match status" value="1"/>
</dbReference>
<dbReference type="InterPro" id="IPR045078">
    <property type="entry name" value="TST/MPST-like"/>
</dbReference>
<proteinExistence type="predicted"/>
<dbReference type="InterPro" id="IPR036873">
    <property type="entry name" value="Rhodanese-like_dom_sf"/>
</dbReference>